<dbReference type="Proteomes" id="UP000371041">
    <property type="component" value="Chromosome"/>
</dbReference>
<organism evidence="3 4">
    <name type="scientific">Allosaccharopolyspora coralli</name>
    <dbReference type="NCBI Taxonomy" id="2665642"/>
    <lineage>
        <taxon>Bacteria</taxon>
        <taxon>Bacillati</taxon>
        <taxon>Actinomycetota</taxon>
        <taxon>Actinomycetes</taxon>
        <taxon>Pseudonocardiales</taxon>
        <taxon>Pseudonocardiaceae</taxon>
        <taxon>Allosaccharopolyspora</taxon>
    </lineage>
</organism>
<evidence type="ECO:0000313" key="3">
    <source>
        <dbReference type="EMBL" id="QGK71655.1"/>
    </source>
</evidence>
<evidence type="ECO:0000256" key="1">
    <source>
        <dbReference type="SAM" id="MobiDB-lite"/>
    </source>
</evidence>
<dbReference type="RefSeq" id="WP_154078226.1">
    <property type="nucleotide sequence ID" value="NZ_CP045929.1"/>
</dbReference>
<keyword evidence="2" id="KW-0812">Transmembrane</keyword>
<feature type="compositionally biased region" description="Polar residues" evidence="1">
    <location>
        <begin position="1"/>
        <end position="30"/>
    </location>
</feature>
<feature type="transmembrane region" description="Helical" evidence="2">
    <location>
        <begin position="69"/>
        <end position="91"/>
    </location>
</feature>
<keyword evidence="2" id="KW-0472">Membrane</keyword>
<keyword evidence="4" id="KW-1185">Reference proteome</keyword>
<evidence type="ECO:0000256" key="2">
    <source>
        <dbReference type="SAM" id="Phobius"/>
    </source>
</evidence>
<protein>
    <submittedName>
        <fullName evidence="3">Uncharacterized protein</fullName>
    </submittedName>
</protein>
<keyword evidence="2" id="KW-1133">Transmembrane helix</keyword>
<accession>A0A5Q3QJE7</accession>
<gene>
    <name evidence="3" type="ORF">GIY23_20940</name>
</gene>
<feature type="region of interest" description="Disordered" evidence="1">
    <location>
        <begin position="1"/>
        <end position="33"/>
    </location>
</feature>
<proteinExistence type="predicted"/>
<feature type="transmembrane region" description="Helical" evidence="2">
    <location>
        <begin position="171"/>
        <end position="196"/>
    </location>
</feature>
<dbReference type="KEGG" id="sace:GIY23_20940"/>
<dbReference type="AlphaFoldDB" id="A0A5Q3QJE7"/>
<sequence>MTSPQSPWQQGGYQQNPYGTPSGGFPQQAQPGHPGFAAYAQRGYPAPGHPYGAPAPMPTPVPKPQAVEIAFYLAVGIPLFWTIMQTVGYLFMPRVDGPNVMLYGGIAMAVLGLIGATIWIVLGFLMWRGANWARVVLLVLGAIWSVSTLSSLVGGVILLVVGVSAETGVSVGMGVVSLVTSVVTLAGLITFAVLVLRASSNRFFNAPATQRAV</sequence>
<name>A0A5Q3QJE7_9PSEU</name>
<dbReference type="EMBL" id="CP045929">
    <property type="protein sequence ID" value="QGK71655.1"/>
    <property type="molecule type" value="Genomic_DNA"/>
</dbReference>
<feature type="transmembrane region" description="Helical" evidence="2">
    <location>
        <begin position="103"/>
        <end position="125"/>
    </location>
</feature>
<feature type="transmembrane region" description="Helical" evidence="2">
    <location>
        <begin position="137"/>
        <end position="165"/>
    </location>
</feature>
<reference evidence="4" key="1">
    <citation type="submission" date="2019-11" db="EMBL/GenBank/DDBJ databases">
        <title>The complete genome sequence of Saccharopolyspora sp. E2A.</title>
        <authorList>
            <person name="Zhang G."/>
        </authorList>
    </citation>
    <scope>NUCLEOTIDE SEQUENCE [LARGE SCALE GENOMIC DNA]</scope>
    <source>
        <strain evidence="4">E2A</strain>
    </source>
</reference>
<evidence type="ECO:0000313" key="4">
    <source>
        <dbReference type="Proteomes" id="UP000371041"/>
    </source>
</evidence>